<dbReference type="InterPro" id="IPR016186">
    <property type="entry name" value="C-type_lectin-like/link_sf"/>
</dbReference>
<keyword evidence="6" id="KW-1185">Reference proteome</keyword>
<evidence type="ECO:0000313" key="7">
    <source>
        <dbReference type="RefSeq" id="XP_021091129.1"/>
    </source>
</evidence>
<dbReference type="Gene3D" id="3.10.100.10">
    <property type="entry name" value="Mannose-Binding Protein A, subunit A"/>
    <property type="match status" value="1"/>
</dbReference>
<dbReference type="RefSeq" id="XP_021091130.1">
    <property type="nucleotide sequence ID" value="XM_021235471.1"/>
</dbReference>
<evidence type="ECO:0000256" key="4">
    <source>
        <dbReference type="ARBA" id="ARBA00023157"/>
    </source>
</evidence>
<keyword evidence="2" id="KW-0964">Secreted</keyword>
<dbReference type="GeneID" id="101838272"/>
<sequence>MDGYHIPRQEGIKLQERGTTQAEEGRFSECCCQPGLGHTRDFKGKLGRALGALNSKQRSIFWGKRKMAPKCVRLLLLLSCVAGPEVLSDLVRPSCASGWFYYKSHCYGYFRKMGNWSHAELECQSYGNGSHLASVLNQKEASVISKYIIGYQRNLPVWIGLHDPQKNQLWRWIDGSTQLYTPWNHKSESGAKHCAALNPKDKFLTWNKNRCSDYQHFLCKYKP</sequence>
<name>A0A3Q0DFE1_MESAU</name>
<dbReference type="SUPFAM" id="SSF56436">
    <property type="entry name" value="C-type lectin-like"/>
    <property type="match status" value="1"/>
</dbReference>
<dbReference type="RefSeq" id="XP_021091129.1">
    <property type="nucleotide sequence ID" value="XM_021235470.1"/>
</dbReference>
<evidence type="ECO:0000256" key="2">
    <source>
        <dbReference type="ARBA" id="ARBA00022525"/>
    </source>
</evidence>
<evidence type="ECO:0000256" key="1">
    <source>
        <dbReference type="ARBA" id="ARBA00004613"/>
    </source>
</evidence>
<organism evidence="6 7">
    <name type="scientific">Mesocricetus auratus</name>
    <name type="common">Golden hamster</name>
    <dbReference type="NCBI Taxonomy" id="10036"/>
    <lineage>
        <taxon>Eukaryota</taxon>
        <taxon>Metazoa</taxon>
        <taxon>Chordata</taxon>
        <taxon>Craniata</taxon>
        <taxon>Vertebrata</taxon>
        <taxon>Euteleostomi</taxon>
        <taxon>Mammalia</taxon>
        <taxon>Eutheria</taxon>
        <taxon>Euarchontoglires</taxon>
        <taxon>Glires</taxon>
        <taxon>Rodentia</taxon>
        <taxon>Myomorpha</taxon>
        <taxon>Muroidea</taxon>
        <taxon>Cricetidae</taxon>
        <taxon>Cricetinae</taxon>
        <taxon>Mesocricetus</taxon>
    </lineage>
</organism>
<evidence type="ECO:0000259" key="5">
    <source>
        <dbReference type="PROSITE" id="PS50041"/>
    </source>
</evidence>
<evidence type="ECO:0000313" key="6">
    <source>
        <dbReference type="Proteomes" id="UP000886700"/>
    </source>
</evidence>
<keyword evidence="3" id="KW-0430">Lectin</keyword>
<dbReference type="CTD" id="83998"/>
<dbReference type="InterPro" id="IPR050111">
    <property type="entry name" value="C-type_lectin/snaclec_domain"/>
</dbReference>
<evidence type="ECO:0000313" key="8">
    <source>
        <dbReference type="RefSeq" id="XP_021091130.1"/>
    </source>
</evidence>
<dbReference type="OrthoDB" id="441660at2759"/>
<proteinExistence type="predicted"/>
<dbReference type="PANTHER" id="PTHR22803">
    <property type="entry name" value="MANNOSE, PHOSPHOLIPASE, LECTIN RECEPTOR RELATED"/>
    <property type="match status" value="1"/>
</dbReference>
<dbReference type="STRING" id="10036.ENSMAUP00000004682"/>
<keyword evidence="4" id="KW-1015">Disulfide bond</keyword>
<dbReference type="InterPro" id="IPR016187">
    <property type="entry name" value="CTDL_fold"/>
</dbReference>
<dbReference type="InterPro" id="IPR001304">
    <property type="entry name" value="C-type_lectin-like"/>
</dbReference>
<dbReference type="AlphaFoldDB" id="A0A3Q0DFE1"/>
<accession>A0A3Q0DFE1</accession>
<dbReference type="FunFam" id="3.10.100.10:FF:000015">
    <property type="entry name" value="C-type lectin Cal"/>
    <property type="match status" value="1"/>
</dbReference>
<gene>
    <name evidence="7 8" type="primary">Reg4</name>
</gene>
<dbReference type="PROSITE" id="PS50041">
    <property type="entry name" value="C_TYPE_LECTIN_2"/>
    <property type="match status" value="1"/>
</dbReference>
<dbReference type="PRINTS" id="PR01504">
    <property type="entry name" value="PNCREATITSAP"/>
</dbReference>
<dbReference type="KEGG" id="maua:101838272"/>
<dbReference type="CDD" id="cd03594">
    <property type="entry name" value="CLECT_REG-1_like"/>
    <property type="match status" value="1"/>
</dbReference>
<feature type="domain" description="C-type lectin" evidence="5">
    <location>
        <begin position="102"/>
        <end position="220"/>
    </location>
</feature>
<reference evidence="7 8" key="1">
    <citation type="submission" date="2025-04" db="UniProtKB">
        <authorList>
            <consortium name="RefSeq"/>
        </authorList>
    </citation>
    <scope>IDENTIFICATION</scope>
</reference>
<dbReference type="SMART" id="SM00034">
    <property type="entry name" value="CLECT"/>
    <property type="match status" value="1"/>
</dbReference>
<dbReference type="Proteomes" id="UP000886700">
    <property type="component" value="Unplaced"/>
</dbReference>
<dbReference type="GO" id="GO:0030246">
    <property type="term" value="F:carbohydrate binding"/>
    <property type="evidence" value="ECO:0007669"/>
    <property type="project" value="UniProtKB-KW"/>
</dbReference>
<dbReference type="Pfam" id="PF00059">
    <property type="entry name" value="Lectin_C"/>
    <property type="match status" value="1"/>
</dbReference>
<dbReference type="GO" id="GO:0005576">
    <property type="term" value="C:extracellular region"/>
    <property type="evidence" value="ECO:0007669"/>
    <property type="project" value="UniProtKB-SubCell"/>
</dbReference>
<evidence type="ECO:0000256" key="3">
    <source>
        <dbReference type="ARBA" id="ARBA00022734"/>
    </source>
</evidence>
<comment type="subcellular location">
    <subcellularLocation>
        <location evidence="1">Secreted</location>
    </subcellularLocation>
</comment>
<protein>
    <submittedName>
        <fullName evidence="7 8">Regenerating islet-derived protein 4</fullName>
    </submittedName>
</protein>